<gene>
    <name evidence="1" type="ORF">C5F46_14715</name>
</gene>
<dbReference type="OrthoDB" id="7495008at2"/>
<dbReference type="AlphaFoldDB" id="A0A2T4J9T6"/>
<dbReference type="EMBL" id="PZKF01000055">
    <property type="protein sequence ID" value="PTE14651.1"/>
    <property type="molecule type" value="Genomic_DNA"/>
</dbReference>
<name>A0A2T4J9T6_9RHOB</name>
<proteinExistence type="predicted"/>
<comment type="caution">
    <text evidence="1">The sequence shown here is derived from an EMBL/GenBank/DDBJ whole genome shotgun (WGS) entry which is preliminary data.</text>
</comment>
<protein>
    <submittedName>
        <fullName evidence="1">Uncharacterized protein</fullName>
    </submittedName>
</protein>
<keyword evidence="2" id="KW-1185">Reference proteome</keyword>
<evidence type="ECO:0000313" key="2">
    <source>
        <dbReference type="Proteomes" id="UP000241899"/>
    </source>
</evidence>
<dbReference type="Proteomes" id="UP000241899">
    <property type="component" value="Unassembled WGS sequence"/>
</dbReference>
<evidence type="ECO:0000313" key="1">
    <source>
        <dbReference type="EMBL" id="PTE14651.1"/>
    </source>
</evidence>
<sequence length="288" mass="32418">MSKFRLSVPLPPELTEWLNDVYPAWLQLPQSTFANLVPFNAAQSPLTLNYAESAADIAASPIFSNLRIFLTLIGEGRITLLEDGTMASDSLDLLLETTSWPNADLTLTKHMRRPLDQENIGALDFLIGLAVASGVAEVADGQIKVTDAGRRVRDNLIDARMVRSVFEAAFLEVNPRTLTKLAYPWVLEQAGIIFWGLSITADTPRTVSEFARYCFVPPKKLLDEKLNVFDVFMRAVYLTPLTWFGLMTATSREGGEVHVYDRLYQKTPLFDRFMNFDLERARPAERPN</sequence>
<accession>A0A2T4J9T6</accession>
<reference evidence="1 2" key="1">
    <citation type="submission" date="2018-03" db="EMBL/GenBank/DDBJ databases">
        <title>Rhodobacter veldkampii.</title>
        <authorList>
            <person name="Meyer T.E."/>
            <person name="Miller S."/>
            <person name="Lodha T."/>
            <person name="Gandham S."/>
            <person name="Chintalapati S."/>
            <person name="Chintalapati V.R."/>
        </authorList>
    </citation>
    <scope>NUCLEOTIDE SEQUENCE [LARGE SCALE GENOMIC DNA]</scope>
    <source>
        <strain evidence="1 2">DSM 11550</strain>
    </source>
</reference>
<organism evidence="1 2">
    <name type="scientific">Phaeovulum veldkampii DSM 11550</name>
    <dbReference type="NCBI Taxonomy" id="1185920"/>
    <lineage>
        <taxon>Bacteria</taxon>
        <taxon>Pseudomonadati</taxon>
        <taxon>Pseudomonadota</taxon>
        <taxon>Alphaproteobacteria</taxon>
        <taxon>Rhodobacterales</taxon>
        <taxon>Paracoccaceae</taxon>
        <taxon>Phaeovulum</taxon>
    </lineage>
</organism>